<name>A0AAP0LZ89_9ROSI</name>
<proteinExistence type="predicted"/>
<evidence type="ECO:0000313" key="1">
    <source>
        <dbReference type="EMBL" id="KAK9193083.1"/>
    </source>
</evidence>
<keyword evidence="2" id="KW-1185">Reference proteome</keyword>
<gene>
    <name evidence="1" type="ORF">WN944_003780</name>
</gene>
<evidence type="ECO:0000313" key="2">
    <source>
        <dbReference type="Proteomes" id="UP001428341"/>
    </source>
</evidence>
<organism evidence="1 2">
    <name type="scientific">Citrus x changshan-huyou</name>
    <dbReference type="NCBI Taxonomy" id="2935761"/>
    <lineage>
        <taxon>Eukaryota</taxon>
        <taxon>Viridiplantae</taxon>
        <taxon>Streptophyta</taxon>
        <taxon>Embryophyta</taxon>
        <taxon>Tracheophyta</taxon>
        <taxon>Spermatophyta</taxon>
        <taxon>Magnoliopsida</taxon>
        <taxon>eudicotyledons</taxon>
        <taxon>Gunneridae</taxon>
        <taxon>Pentapetalae</taxon>
        <taxon>rosids</taxon>
        <taxon>malvids</taxon>
        <taxon>Sapindales</taxon>
        <taxon>Rutaceae</taxon>
        <taxon>Aurantioideae</taxon>
        <taxon>Citrus</taxon>
    </lineage>
</organism>
<accession>A0AAP0LZ89</accession>
<protein>
    <submittedName>
        <fullName evidence="1">Uncharacterized protein</fullName>
    </submittedName>
</protein>
<comment type="caution">
    <text evidence="1">The sequence shown here is derived from an EMBL/GenBank/DDBJ whole genome shotgun (WGS) entry which is preliminary data.</text>
</comment>
<sequence>MCPVSTYGSLANRISLARKPGESFLLWKEIEERCDVLTQNPIRRTSETKLRAIGYWLTYGCLQESMPHRPSMTEGKRERKQLRLPSFAWVCPTNH</sequence>
<dbReference type="EMBL" id="JBCGBO010000006">
    <property type="protein sequence ID" value="KAK9193083.1"/>
    <property type="molecule type" value="Genomic_DNA"/>
</dbReference>
<dbReference type="Proteomes" id="UP001428341">
    <property type="component" value="Unassembled WGS sequence"/>
</dbReference>
<dbReference type="AlphaFoldDB" id="A0AAP0LZ89"/>
<reference evidence="1 2" key="1">
    <citation type="submission" date="2024-05" db="EMBL/GenBank/DDBJ databases">
        <title>Haplotype-resolved chromosome-level genome assembly of Huyou (Citrus changshanensis).</title>
        <authorList>
            <person name="Miao C."/>
            <person name="Chen W."/>
            <person name="Wu Y."/>
            <person name="Wang L."/>
            <person name="Zhao S."/>
            <person name="Grierson D."/>
            <person name="Xu C."/>
            <person name="Chen K."/>
        </authorList>
    </citation>
    <scope>NUCLEOTIDE SEQUENCE [LARGE SCALE GENOMIC DNA]</scope>
    <source>
        <strain evidence="1">01-14</strain>
        <tissue evidence="1">Leaf</tissue>
    </source>
</reference>